<dbReference type="CDD" id="cd06845">
    <property type="entry name" value="Bcl-2_like"/>
    <property type="match status" value="1"/>
</dbReference>
<dbReference type="GO" id="GO:0097192">
    <property type="term" value="P:extrinsic apoptotic signaling pathway in absence of ligand"/>
    <property type="evidence" value="ECO:0007669"/>
    <property type="project" value="TreeGrafter"/>
</dbReference>
<dbReference type="Gene3D" id="1.10.437.10">
    <property type="entry name" value="Blc2-like"/>
    <property type="match status" value="1"/>
</dbReference>
<dbReference type="Proteomes" id="UP001174909">
    <property type="component" value="Unassembled WGS sequence"/>
</dbReference>
<keyword evidence="4" id="KW-0472">Membrane</keyword>
<dbReference type="PROSITE" id="PS01080">
    <property type="entry name" value="BH1"/>
    <property type="match status" value="1"/>
</dbReference>
<dbReference type="GO" id="GO:0005741">
    <property type="term" value="C:mitochondrial outer membrane"/>
    <property type="evidence" value="ECO:0007669"/>
    <property type="project" value="TreeGrafter"/>
</dbReference>
<gene>
    <name evidence="6" type="ORF">GBAR_LOCUS20686</name>
</gene>
<name>A0AA35SW31_GEOBA</name>
<evidence type="ECO:0000256" key="3">
    <source>
        <dbReference type="SAM" id="MobiDB-lite"/>
    </source>
</evidence>
<feature type="compositionally biased region" description="Basic and acidic residues" evidence="3">
    <location>
        <begin position="23"/>
        <end position="32"/>
    </location>
</feature>
<feature type="region of interest" description="Disordered" evidence="3">
    <location>
        <begin position="1"/>
        <end position="38"/>
    </location>
</feature>
<dbReference type="InterPro" id="IPR020717">
    <property type="entry name" value="Bcl2_BH1_motif_CS"/>
</dbReference>
<dbReference type="PROSITE" id="PS50062">
    <property type="entry name" value="BCL2_FAMILY"/>
    <property type="match status" value="1"/>
</dbReference>
<feature type="domain" description="Bcl-2 Bcl-2 homology region 1-3" evidence="5">
    <location>
        <begin position="88"/>
        <end position="186"/>
    </location>
</feature>
<dbReference type="InterPro" id="IPR002475">
    <property type="entry name" value="Bcl2-like"/>
</dbReference>
<dbReference type="Pfam" id="PF00452">
    <property type="entry name" value="Bcl-2"/>
    <property type="match status" value="1"/>
</dbReference>
<keyword evidence="7" id="KW-1185">Reference proteome</keyword>
<evidence type="ECO:0000259" key="5">
    <source>
        <dbReference type="SMART" id="SM00337"/>
    </source>
</evidence>
<evidence type="ECO:0000256" key="4">
    <source>
        <dbReference type="SAM" id="Phobius"/>
    </source>
</evidence>
<dbReference type="InterPro" id="IPR036834">
    <property type="entry name" value="Bcl-2-like_sf"/>
</dbReference>
<sequence length="225" mass="25337">MALVERNPPTGFREDSNSDDNDSVFKKERNADLGRGSPNDAVINAKFRHFARRYIVNQLRKKGFEDVASKHDTASDTAEPENGSQHLLHHLAGNLAEERERQFEDILSRLGLTDDNLSETYSVIVQEMFIDGVNWGRILAFLVFSGALAVHCAREGMENRVGDVISWTQNDVERTVSRWVVEQGGWRAFVDHFDAGTWTIDSPQCILAGILLILAGGFYLLKKLF</sequence>
<evidence type="ECO:0000313" key="6">
    <source>
        <dbReference type="EMBL" id="CAI8036928.1"/>
    </source>
</evidence>
<protein>
    <submittedName>
        <fullName evidence="6">Apoptosis regulator R11</fullName>
    </submittedName>
</protein>
<dbReference type="PANTHER" id="PTHR11256">
    <property type="entry name" value="BCL-2 RELATED"/>
    <property type="match status" value="1"/>
</dbReference>
<dbReference type="AlphaFoldDB" id="A0AA35SW31"/>
<reference evidence="6" key="1">
    <citation type="submission" date="2023-03" db="EMBL/GenBank/DDBJ databases">
        <authorList>
            <person name="Steffen K."/>
            <person name="Cardenas P."/>
        </authorList>
    </citation>
    <scope>NUCLEOTIDE SEQUENCE</scope>
</reference>
<keyword evidence="4" id="KW-1133">Transmembrane helix</keyword>
<dbReference type="SMART" id="SM00337">
    <property type="entry name" value="BCL"/>
    <property type="match status" value="1"/>
</dbReference>
<comment type="similarity">
    <text evidence="1">Belongs to the Bcl-2 family.</text>
</comment>
<keyword evidence="2" id="KW-0053">Apoptosis</keyword>
<organism evidence="6 7">
    <name type="scientific">Geodia barretti</name>
    <name type="common">Barrett's horny sponge</name>
    <dbReference type="NCBI Taxonomy" id="519541"/>
    <lineage>
        <taxon>Eukaryota</taxon>
        <taxon>Metazoa</taxon>
        <taxon>Porifera</taxon>
        <taxon>Demospongiae</taxon>
        <taxon>Heteroscleromorpha</taxon>
        <taxon>Tetractinellida</taxon>
        <taxon>Astrophorina</taxon>
        <taxon>Geodiidae</taxon>
        <taxon>Geodia</taxon>
    </lineage>
</organism>
<dbReference type="GO" id="GO:0042981">
    <property type="term" value="P:regulation of apoptotic process"/>
    <property type="evidence" value="ECO:0007669"/>
    <property type="project" value="InterPro"/>
</dbReference>
<dbReference type="GO" id="GO:0001836">
    <property type="term" value="P:release of cytochrome c from mitochondria"/>
    <property type="evidence" value="ECO:0007669"/>
    <property type="project" value="TreeGrafter"/>
</dbReference>
<dbReference type="GO" id="GO:0008630">
    <property type="term" value="P:intrinsic apoptotic signaling pathway in response to DNA damage"/>
    <property type="evidence" value="ECO:0007669"/>
    <property type="project" value="TreeGrafter"/>
</dbReference>
<dbReference type="InterPro" id="IPR026298">
    <property type="entry name" value="Bcl-2_fam"/>
</dbReference>
<evidence type="ECO:0000313" key="7">
    <source>
        <dbReference type="Proteomes" id="UP001174909"/>
    </source>
</evidence>
<feature type="transmembrane region" description="Helical" evidence="4">
    <location>
        <begin position="206"/>
        <end position="221"/>
    </location>
</feature>
<dbReference type="GO" id="GO:0051400">
    <property type="term" value="F:BH domain binding"/>
    <property type="evidence" value="ECO:0007669"/>
    <property type="project" value="TreeGrafter"/>
</dbReference>
<proteinExistence type="inferred from homology"/>
<evidence type="ECO:0000256" key="2">
    <source>
        <dbReference type="ARBA" id="ARBA00022703"/>
    </source>
</evidence>
<dbReference type="EMBL" id="CASHTH010002908">
    <property type="protein sequence ID" value="CAI8036928.1"/>
    <property type="molecule type" value="Genomic_DNA"/>
</dbReference>
<accession>A0AA35SW31</accession>
<dbReference type="PRINTS" id="PR01862">
    <property type="entry name" value="BCL2FAMILY"/>
</dbReference>
<keyword evidence="4" id="KW-0812">Transmembrane</keyword>
<comment type="caution">
    <text evidence="6">The sequence shown here is derived from an EMBL/GenBank/DDBJ whole genome shotgun (WGS) entry which is preliminary data.</text>
</comment>
<evidence type="ECO:0000256" key="1">
    <source>
        <dbReference type="ARBA" id="ARBA00009458"/>
    </source>
</evidence>
<dbReference type="InterPro" id="IPR046371">
    <property type="entry name" value="Bcl-2_BH1-3"/>
</dbReference>
<dbReference type="SUPFAM" id="SSF56854">
    <property type="entry name" value="Bcl-2 inhibitors of programmed cell death"/>
    <property type="match status" value="1"/>
</dbReference>